<evidence type="ECO:0000313" key="3">
    <source>
        <dbReference type="Proteomes" id="UP000653343"/>
    </source>
</evidence>
<dbReference type="EMBL" id="BMYU01000002">
    <property type="protein sequence ID" value="GGX35041.1"/>
    <property type="molecule type" value="Genomic_DNA"/>
</dbReference>
<dbReference type="Gene3D" id="2.40.50.180">
    <property type="entry name" value="CheA-289, Domain 4"/>
    <property type="match status" value="1"/>
</dbReference>
<dbReference type="SUPFAM" id="SSF50341">
    <property type="entry name" value="CheW-like"/>
    <property type="match status" value="2"/>
</dbReference>
<keyword evidence="3" id="KW-1185">Reference proteome</keyword>
<proteinExistence type="predicted"/>
<reference evidence="3" key="1">
    <citation type="journal article" date="2019" name="Int. J. Syst. Evol. Microbiol.">
        <title>The Global Catalogue of Microorganisms (GCM) 10K type strain sequencing project: providing services to taxonomists for standard genome sequencing and annotation.</title>
        <authorList>
            <consortium name="The Broad Institute Genomics Platform"/>
            <consortium name="The Broad Institute Genome Sequencing Center for Infectious Disease"/>
            <person name="Wu L."/>
            <person name="Ma J."/>
        </authorList>
    </citation>
    <scope>NUCLEOTIDE SEQUENCE [LARGE SCALE GENOMIC DNA]</scope>
    <source>
        <strain evidence="3">KCTC 23917</strain>
    </source>
</reference>
<dbReference type="InterPro" id="IPR036061">
    <property type="entry name" value="CheW-like_dom_sf"/>
</dbReference>
<sequence length="462" mass="50609">MQAAVLQQEQVSHIGWVSIGGFQFAIAVEHLFRAIKPQAPLMPLPRKQGPVAGLLNTGDASLPVVDLRLWLDLPVDTDLQETTIAEAGTIVLHLRDGGRQIGVLVSRVNGIQAVPDGALQRIHHHDYPEEVFDQVVQWDGLPQALPLLETGKLMALLQVWLDGADDQGQTVDVGQQQQSRRKGVVLATGQRQVWLDAHYVRELIPAQQILGAQAQSLHHWSVMRWRDLPVPLVSGFASTNARRDGYVAIVGLESGETLGILADQLLRLSDWHSSGAQSDAAEAEDTDAQLFPEVMLNGEDPPVFLLDLPELFRRHPEAILAKGAAGTASANTQQAGRRNRVPYIIFDADGVFAIGADRIQEIIAVAQEPTEQGIEWRGRWIPYVPLADWYPLPQNNSGRIEKLAILSGSGDQLAAYGIHALRMMVPAGRGKFHAWPGKTEQEQILEIPANGSYTMATVVSWS</sequence>
<protein>
    <recommendedName>
        <fullName evidence="1">CheW-like domain-containing protein</fullName>
    </recommendedName>
</protein>
<dbReference type="Pfam" id="PF01584">
    <property type="entry name" value="CheW"/>
    <property type="match status" value="2"/>
</dbReference>
<dbReference type="PROSITE" id="PS50851">
    <property type="entry name" value="CHEW"/>
    <property type="match status" value="1"/>
</dbReference>
<comment type="caution">
    <text evidence="2">The sequence shown here is derived from an EMBL/GenBank/DDBJ whole genome shotgun (WGS) entry which is preliminary data.</text>
</comment>
<gene>
    <name evidence="2" type="ORF">GCM10010946_10440</name>
</gene>
<evidence type="ECO:0000259" key="1">
    <source>
        <dbReference type="PROSITE" id="PS50851"/>
    </source>
</evidence>
<evidence type="ECO:0000313" key="2">
    <source>
        <dbReference type="EMBL" id="GGX35041.1"/>
    </source>
</evidence>
<name>A0ABQ2XVG2_9BURK</name>
<feature type="domain" description="CheW-like" evidence="1">
    <location>
        <begin position="11"/>
        <end position="159"/>
    </location>
</feature>
<organism evidence="2 3">
    <name type="scientific">Undibacterium squillarum</name>
    <dbReference type="NCBI Taxonomy" id="1131567"/>
    <lineage>
        <taxon>Bacteria</taxon>
        <taxon>Pseudomonadati</taxon>
        <taxon>Pseudomonadota</taxon>
        <taxon>Betaproteobacteria</taxon>
        <taxon>Burkholderiales</taxon>
        <taxon>Oxalobacteraceae</taxon>
        <taxon>Undibacterium</taxon>
    </lineage>
</organism>
<dbReference type="Proteomes" id="UP000653343">
    <property type="component" value="Unassembled WGS sequence"/>
</dbReference>
<dbReference type="Gene3D" id="2.30.30.40">
    <property type="entry name" value="SH3 Domains"/>
    <property type="match status" value="1"/>
</dbReference>
<dbReference type="InterPro" id="IPR002545">
    <property type="entry name" value="CheW-lke_dom"/>
</dbReference>
<accession>A0ABQ2XVG2</accession>